<evidence type="ECO:0000256" key="1">
    <source>
        <dbReference type="ARBA" id="ARBA00004651"/>
    </source>
</evidence>
<dbReference type="FunFam" id="3.40.50.1000:FF:000001">
    <property type="entry name" value="Phospholipid-transporting ATPase IC"/>
    <property type="match status" value="1"/>
</dbReference>
<dbReference type="InterPro" id="IPR004014">
    <property type="entry name" value="ATPase_P-typ_cation-transptr_N"/>
</dbReference>
<evidence type="ECO:0000256" key="10">
    <source>
        <dbReference type="ARBA" id="ARBA00023136"/>
    </source>
</evidence>
<dbReference type="InterPro" id="IPR008250">
    <property type="entry name" value="ATPase_P-typ_transduc_dom_A_sf"/>
</dbReference>
<evidence type="ECO:0000256" key="9">
    <source>
        <dbReference type="ARBA" id="ARBA00022989"/>
    </source>
</evidence>
<gene>
    <name evidence="13" type="ORF">AHMF7605_20460</name>
</gene>
<evidence type="ECO:0000256" key="11">
    <source>
        <dbReference type="SAM" id="Phobius"/>
    </source>
</evidence>
<feature type="transmembrane region" description="Helical" evidence="11">
    <location>
        <begin position="766"/>
        <end position="788"/>
    </location>
</feature>
<dbReference type="GO" id="GO:0005886">
    <property type="term" value="C:plasma membrane"/>
    <property type="evidence" value="ECO:0007669"/>
    <property type="project" value="UniProtKB-SubCell"/>
</dbReference>
<evidence type="ECO:0000313" key="13">
    <source>
        <dbReference type="EMBL" id="PSR55707.1"/>
    </source>
</evidence>
<dbReference type="InterPro" id="IPR023298">
    <property type="entry name" value="ATPase_P-typ_TM_dom_sf"/>
</dbReference>
<dbReference type="InterPro" id="IPR059000">
    <property type="entry name" value="ATPase_P-type_domA"/>
</dbReference>
<evidence type="ECO:0000256" key="7">
    <source>
        <dbReference type="ARBA" id="ARBA00022840"/>
    </source>
</evidence>
<dbReference type="PROSITE" id="PS00154">
    <property type="entry name" value="ATPASE_E1_E2"/>
    <property type="match status" value="1"/>
</dbReference>
<dbReference type="PRINTS" id="PR00120">
    <property type="entry name" value="HATPASE"/>
</dbReference>
<comment type="similarity">
    <text evidence="2">Belongs to the cation transport ATPase (P-type) (TC 3.A.3) family. Type IIA subfamily.</text>
</comment>
<dbReference type="Gene3D" id="3.40.1110.10">
    <property type="entry name" value="Calcium-transporting ATPase, cytoplasmic domain N"/>
    <property type="match status" value="1"/>
</dbReference>
<dbReference type="AlphaFoldDB" id="A0A2T2YJM4"/>
<dbReference type="InterPro" id="IPR044492">
    <property type="entry name" value="P_typ_ATPase_HD_dom"/>
</dbReference>
<keyword evidence="6" id="KW-0547">Nucleotide-binding</keyword>
<dbReference type="Pfam" id="PF00122">
    <property type="entry name" value="E1-E2_ATPase"/>
    <property type="match status" value="1"/>
</dbReference>
<sequence length="902" mass="97985">MESWYASTIEALLVQLNTSTLGVSEEEARLRLQKYGANKLADKKQKSPFKMLMQQFTEVMVLLLIAAALLSAFLGKTTEAIAILAIVLLFGFLGFFQEYRAENAMTALNQLVVPMVRVRRNGVVKELPASDLVPGDIVEFEAGNVIPADLRLLESFNLKIQEATLTGESEPVDKIIEPIFKENLPLGDRKNMAYMGTMVSYGRGSGITVATGMATELGKIANLIGAVETTKTPLQEKLDKLGKLLALVGVIAAAIIFVAGIIKGEAWPEMFLTAVSVAVAVIPEGLPAVVTITLAIGGQRMLKRNALIRKLPAVETLGSVTVICSDKTGTLTQNKMTVIVVDLPESTIKFKASGLTLENEETANALDFALTVSVLCNDALLELDDTTTGPEKVIGDPTETALLVAGAQRHIYKQELSKAFPRVNEIPFDSVRKRMSTIHRMAGDLPGYINLIPDASRILLTKGAPDSVVTICTHVLVRNKRILLKEEWQEKIVKANTRLAQQGIRVLGIAYRILNEENTNFHPEKELTFIGLIGMMDPPRLEVKAAVAKCKGAGIRPIMITGDHPLTAAAIATTLEIAYQPEAVSGDRLHEISENELQALAATTAVYARVSPEDKLRIVDALQKTGHVVAMTGDGVNDSPALKKADIGVAMGITGTDVAKEAADMVLLDDNFSTIVAAVEEGRVIFTNLRRFIKFSLARNIGKVIIMLLAPFFGMTIALRPLQLLWLNLLTDGLLGLGLGTEPAEEGIMNRPPRNPEKGALSKRDFLQLSTVGIIIGAIALVLAIIYYNPQNPDDLTWQTMIFATVGFAQIFQTIALRSSAHSPFALFTNPLMTVVVMSTLLLQGAVIYIPFMKSFFGLVPLPVSDLFISVAASSIVFFVILLDRKRHKRSASKYKDNYSTS</sequence>
<dbReference type="Pfam" id="PF08282">
    <property type="entry name" value="Hydrolase_3"/>
    <property type="match status" value="1"/>
</dbReference>
<dbReference type="InterPro" id="IPR023214">
    <property type="entry name" value="HAD_sf"/>
</dbReference>
<comment type="subcellular location">
    <subcellularLocation>
        <location evidence="1">Cell membrane</location>
        <topology evidence="1">Multi-pass membrane protein</topology>
    </subcellularLocation>
</comment>
<evidence type="ECO:0000259" key="12">
    <source>
        <dbReference type="SMART" id="SM00831"/>
    </source>
</evidence>
<dbReference type="GO" id="GO:0140352">
    <property type="term" value="P:export from cell"/>
    <property type="evidence" value="ECO:0007669"/>
    <property type="project" value="UniProtKB-ARBA"/>
</dbReference>
<dbReference type="Proteomes" id="UP000240357">
    <property type="component" value="Unassembled WGS sequence"/>
</dbReference>
<evidence type="ECO:0000256" key="5">
    <source>
        <dbReference type="ARBA" id="ARBA00022723"/>
    </source>
</evidence>
<feature type="transmembrane region" description="Helical" evidence="11">
    <location>
        <begin position="832"/>
        <end position="852"/>
    </location>
</feature>
<dbReference type="PANTHER" id="PTHR43294">
    <property type="entry name" value="SODIUM/POTASSIUM-TRANSPORTING ATPASE SUBUNIT ALPHA"/>
    <property type="match status" value="1"/>
</dbReference>
<feature type="domain" description="Cation-transporting P-type ATPase N-terminal" evidence="12">
    <location>
        <begin position="3"/>
        <end position="76"/>
    </location>
</feature>
<dbReference type="RefSeq" id="WP_106931888.1">
    <property type="nucleotide sequence ID" value="NZ_PYFT01000001.1"/>
</dbReference>
<dbReference type="InterPro" id="IPR023299">
    <property type="entry name" value="ATPase_P-typ_cyto_dom_N"/>
</dbReference>
<keyword evidence="8" id="KW-1278">Translocase</keyword>
<dbReference type="Gene3D" id="3.40.50.1000">
    <property type="entry name" value="HAD superfamily/HAD-like"/>
    <property type="match status" value="1"/>
</dbReference>
<keyword evidence="4 11" id="KW-0812">Transmembrane</keyword>
<organism evidence="13 14">
    <name type="scientific">Adhaeribacter arboris</name>
    <dbReference type="NCBI Taxonomy" id="2072846"/>
    <lineage>
        <taxon>Bacteria</taxon>
        <taxon>Pseudomonadati</taxon>
        <taxon>Bacteroidota</taxon>
        <taxon>Cytophagia</taxon>
        <taxon>Cytophagales</taxon>
        <taxon>Hymenobacteraceae</taxon>
        <taxon>Adhaeribacter</taxon>
    </lineage>
</organism>
<dbReference type="GO" id="GO:0046873">
    <property type="term" value="F:metal ion transmembrane transporter activity"/>
    <property type="evidence" value="ECO:0007669"/>
    <property type="project" value="UniProtKB-ARBA"/>
</dbReference>
<dbReference type="Pfam" id="PF13246">
    <property type="entry name" value="Cation_ATPase"/>
    <property type="match status" value="1"/>
</dbReference>
<dbReference type="PRINTS" id="PR00119">
    <property type="entry name" value="CATATPASE"/>
</dbReference>
<comment type="caution">
    <text evidence="13">The sequence shown here is derived from an EMBL/GenBank/DDBJ whole genome shotgun (WGS) entry which is preliminary data.</text>
</comment>
<feature type="transmembrane region" description="Helical" evidence="11">
    <location>
        <begin position="56"/>
        <end position="74"/>
    </location>
</feature>
<accession>A0A2T2YJM4</accession>
<dbReference type="OrthoDB" id="1521937at2"/>
<dbReference type="SFLD" id="SFLDG00002">
    <property type="entry name" value="C1.7:_P-type_atpase_like"/>
    <property type="match status" value="1"/>
</dbReference>
<dbReference type="Pfam" id="PF00689">
    <property type="entry name" value="Cation_ATPase_C"/>
    <property type="match status" value="1"/>
</dbReference>
<dbReference type="SUPFAM" id="SSF56784">
    <property type="entry name" value="HAD-like"/>
    <property type="match status" value="1"/>
</dbReference>
<feature type="transmembrane region" description="Helical" evidence="11">
    <location>
        <begin position="80"/>
        <end position="96"/>
    </location>
</feature>
<dbReference type="SFLD" id="SFLDF00027">
    <property type="entry name" value="p-type_atpase"/>
    <property type="match status" value="1"/>
</dbReference>
<dbReference type="FunFam" id="3.40.50.1000:FF:000028">
    <property type="entry name" value="Calcium-transporting P-type ATPase, putative"/>
    <property type="match status" value="1"/>
</dbReference>
<evidence type="ECO:0000256" key="2">
    <source>
        <dbReference type="ARBA" id="ARBA00005675"/>
    </source>
</evidence>
<keyword evidence="14" id="KW-1185">Reference proteome</keyword>
<name>A0A2T2YJM4_9BACT</name>
<evidence type="ECO:0000256" key="3">
    <source>
        <dbReference type="ARBA" id="ARBA00022475"/>
    </source>
</evidence>
<dbReference type="NCBIfam" id="TIGR01494">
    <property type="entry name" value="ATPase_P-type"/>
    <property type="match status" value="3"/>
</dbReference>
<feature type="transmembrane region" description="Helical" evidence="11">
    <location>
        <begin position="800"/>
        <end position="820"/>
    </location>
</feature>
<dbReference type="SUPFAM" id="SSF81660">
    <property type="entry name" value="Metal cation-transporting ATPase, ATP-binding domain N"/>
    <property type="match status" value="1"/>
</dbReference>
<dbReference type="FunFam" id="2.70.150.10:FF:000016">
    <property type="entry name" value="Calcium-transporting P-type ATPase putative"/>
    <property type="match status" value="1"/>
</dbReference>
<dbReference type="SFLD" id="SFLDS00003">
    <property type="entry name" value="Haloacid_Dehalogenase"/>
    <property type="match status" value="1"/>
</dbReference>
<feature type="transmembrane region" description="Helical" evidence="11">
    <location>
        <begin position="700"/>
        <end position="719"/>
    </location>
</feature>
<dbReference type="GO" id="GO:0098662">
    <property type="term" value="P:inorganic cation transmembrane transport"/>
    <property type="evidence" value="ECO:0007669"/>
    <property type="project" value="UniProtKB-ARBA"/>
</dbReference>
<dbReference type="Gene3D" id="1.20.1110.10">
    <property type="entry name" value="Calcium-transporting ATPase, transmembrane domain"/>
    <property type="match status" value="1"/>
</dbReference>
<dbReference type="SMART" id="SM00831">
    <property type="entry name" value="Cation_ATPase_N"/>
    <property type="match status" value="1"/>
</dbReference>
<dbReference type="InterPro" id="IPR018303">
    <property type="entry name" value="ATPase_P-typ_P_site"/>
</dbReference>
<dbReference type="Gene3D" id="2.70.150.10">
    <property type="entry name" value="Calcium-transporting ATPase, cytoplasmic transduction domain A"/>
    <property type="match status" value="1"/>
</dbReference>
<dbReference type="PANTHER" id="PTHR43294:SF21">
    <property type="entry name" value="CATION TRANSPORTING ATPASE"/>
    <property type="match status" value="1"/>
</dbReference>
<dbReference type="InterPro" id="IPR006068">
    <property type="entry name" value="ATPase_P-typ_cation-transptr_C"/>
</dbReference>
<dbReference type="GO" id="GO:0016887">
    <property type="term" value="F:ATP hydrolysis activity"/>
    <property type="evidence" value="ECO:0007669"/>
    <property type="project" value="InterPro"/>
</dbReference>
<keyword evidence="3" id="KW-1003">Cell membrane</keyword>
<evidence type="ECO:0000256" key="8">
    <source>
        <dbReference type="ARBA" id="ARBA00022967"/>
    </source>
</evidence>
<proteinExistence type="inferred from homology"/>
<feature type="transmembrane region" description="Helical" evidence="11">
    <location>
        <begin position="274"/>
        <end position="296"/>
    </location>
</feature>
<dbReference type="InterPro" id="IPR001757">
    <property type="entry name" value="P_typ_ATPase"/>
</dbReference>
<dbReference type="GO" id="GO:0015662">
    <property type="term" value="F:P-type ion transporter activity"/>
    <property type="evidence" value="ECO:0007669"/>
    <property type="project" value="UniProtKB-ARBA"/>
</dbReference>
<feature type="transmembrane region" description="Helical" evidence="11">
    <location>
        <begin position="864"/>
        <end position="883"/>
    </location>
</feature>
<dbReference type="EMBL" id="PYFT01000001">
    <property type="protein sequence ID" value="PSR55707.1"/>
    <property type="molecule type" value="Genomic_DNA"/>
</dbReference>
<feature type="transmembrane region" description="Helical" evidence="11">
    <location>
        <begin position="244"/>
        <end position="262"/>
    </location>
</feature>
<dbReference type="InterPro" id="IPR036412">
    <property type="entry name" value="HAD-like_sf"/>
</dbReference>
<dbReference type="GO" id="GO:0019829">
    <property type="term" value="F:ATPase-coupled monoatomic cation transmembrane transporter activity"/>
    <property type="evidence" value="ECO:0007669"/>
    <property type="project" value="UniProtKB-ARBA"/>
</dbReference>
<reference evidence="13 14" key="1">
    <citation type="submission" date="2018-03" db="EMBL/GenBank/DDBJ databases">
        <title>Adhaeribacter sp. HMF7605 Genome sequencing and assembly.</title>
        <authorList>
            <person name="Kang H."/>
            <person name="Kang J."/>
            <person name="Cha I."/>
            <person name="Kim H."/>
            <person name="Joh K."/>
        </authorList>
    </citation>
    <scope>NUCLEOTIDE SEQUENCE [LARGE SCALE GENOMIC DNA]</scope>
    <source>
        <strain evidence="13 14">HMF7605</strain>
    </source>
</reference>
<keyword evidence="5" id="KW-0479">Metal-binding</keyword>
<dbReference type="InterPro" id="IPR050510">
    <property type="entry name" value="Cation_transp_ATPase_P-type"/>
</dbReference>
<evidence type="ECO:0000313" key="14">
    <source>
        <dbReference type="Proteomes" id="UP000240357"/>
    </source>
</evidence>
<evidence type="ECO:0000256" key="6">
    <source>
        <dbReference type="ARBA" id="ARBA00022741"/>
    </source>
</evidence>
<feature type="transmembrane region" description="Helical" evidence="11">
    <location>
        <begin position="725"/>
        <end position="745"/>
    </location>
</feature>
<dbReference type="GO" id="GO:0046872">
    <property type="term" value="F:metal ion binding"/>
    <property type="evidence" value="ECO:0007669"/>
    <property type="project" value="UniProtKB-KW"/>
</dbReference>
<keyword evidence="10 11" id="KW-0472">Membrane</keyword>
<dbReference type="SUPFAM" id="SSF81653">
    <property type="entry name" value="Calcium ATPase, transduction domain A"/>
    <property type="match status" value="1"/>
</dbReference>
<evidence type="ECO:0000256" key="4">
    <source>
        <dbReference type="ARBA" id="ARBA00022692"/>
    </source>
</evidence>
<keyword evidence="9 11" id="KW-1133">Transmembrane helix</keyword>
<dbReference type="Pfam" id="PF00690">
    <property type="entry name" value="Cation_ATPase_N"/>
    <property type="match status" value="1"/>
</dbReference>
<dbReference type="GO" id="GO:0005524">
    <property type="term" value="F:ATP binding"/>
    <property type="evidence" value="ECO:0007669"/>
    <property type="project" value="UniProtKB-KW"/>
</dbReference>
<protein>
    <submittedName>
        <fullName evidence="13">ATPase</fullName>
    </submittedName>
</protein>
<keyword evidence="7" id="KW-0067">ATP-binding</keyword>
<dbReference type="SUPFAM" id="SSF81665">
    <property type="entry name" value="Calcium ATPase, transmembrane domain M"/>
    <property type="match status" value="1"/>
</dbReference>